<dbReference type="Pfam" id="PF01649">
    <property type="entry name" value="Ribosomal_S20p"/>
    <property type="match status" value="1"/>
</dbReference>
<dbReference type="InterPro" id="IPR002583">
    <property type="entry name" value="Ribosomal_bS20"/>
</dbReference>
<keyword evidence="5" id="KW-0687">Ribonucleoprotein</keyword>
<keyword evidence="4" id="KW-0689">Ribosomal protein</keyword>
<dbReference type="PANTHER" id="PTHR33398:SF1">
    <property type="entry name" value="SMALL RIBOSOMAL SUBUNIT PROTEIN BS20C"/>
    <property type="match status" value="1"/>
</dbReference>
<gene>
    <name evidence="6" type="ORF">S01H4_00331</name>
    <name evidence="7" type="ORF">S03H2_43968</name>
</gene>
<dbReference type="EMBL" id="BART01000042">
    <property type="protein sequence ID" value="GAG62330.1"/>
    <property type="molecule type" value="Genomic_DNA"/>
</dbReference>
<accession>X1HWB2</accession>
<evidence type="ECO:0000256" key="3">
    <source>
        <dbReference type="ARBA" id="ARBA00022884"/>
    </source>
</evidence>
<organism evidence="7">
    <name type="scientific">marine sediment metagenome</name>
    <dbReference type="NCBI Taxonomy" id="412755"/>
    <lineage>
        <taxon>unclassified sequences</taxon>
        <taxon>metagenomes</taxon>
        <taxon>ecological metagenomes</taxon>
    </lineage>
</organism>
<dbReference type="AlphaFoldDB" id="X1HWB2"/>
<evidence type="ECO:0000256" key="5">
    <source>
        <dbReference type="ARBA" id="ARBA00023274"/>
    </source>
</evidence>
<dbReference type="InterPro" id="IPR036510">
    <property type="entry name" value="Ribosomal_bS20_sf"/>
</dbReference>
<evidence type="ECO:0000256" key="4">
    <source>
        <dbReference type="ARBA" id="ARBA00022980"/>
    </source>
</evidence>
<dbReference type="GO" id="GO:0005829">
    <property type="term" value="C:cytosol"/>
    <property type="evidence" value="ECO:0007669"/>
    <property type="project" value="TreeGrafter"/>
</dbReference>
<evidence type="ECO:0000313" key="6">
    <source>
        <dbReference type="EMBL" id="GAG62330.1"/>
    </source>
</evidence>
<dbReference type="SUPFAM" id="SSF46992">
    <property type="entry name" value="Ribosomal protein S20"/>
    <property type="match status" value="1"/>
</dbReference>
<name>X1HWB2_9ZZZZ</name>
<protein>
    <recommendedName>
        <fullName evidence="8">30S ribosomal protein S20</fullName>
    </recommendedName>
</protein>
<dbReference type="GO" id="GO:0015935">
    <property type="term" value="C:small ribosomal subunit"/>
    <property type="evidence" value="ECO:0007669"/>
    <property type="project" value="TreeGrafter"/>
</dbReference>
<evidence type="ECO:0000256" key="1">
    <source>
        <dbReference type="ARBA" id="ARBA00007634"/>
    </source>
</evidence>
<evidence type="ECO:0008006" key="8">
    <source>
        <dbReference type="Google" id="ProtNLM"/>
    </source>
</evidence>
<dbReference type="PANTHER" id="PTHR33398">
    <property type="entry name" value="30S RIBOSOMAL PROTEIN S20"/>
    <property type="match status" value="1"/>
</dbReference>
<sequence length="89" mass="10206">MAKQSSLKRVRTSAKVRLRNRKKKATIKTAIKEFDKVIEEKDLELAKQLLINCISLLDKAKSKKIFHKTKVNRIKSKLSGKLNTLSQSL</sequence>
<dbReference type="Gene3D" id="1.20.58.110">
    <property type="entry name" value="Ribosomal protein S20"/>
    <property type="match status" value="1"/>
</dbReference>
<dbReference type="NCBIfam" id="TIGR00029">
    <property type="entry name" value="S20"/>
    <property type="match status" value="1"/>
</dbReference>
<proteinExistence type="inferred from homology"/>
<comment type="similarity">
    <text evidence="1">Belongs to the bacterial ribosomal protein bS20 family.</text>
</comment>
<evidence type="ECO:0000313" key="7">
    <source>
        <dbReference type="EMBL" id="GAH74441.1"/>
    </source>
</evidence>
<keyword evidence="2" id="KW-0699">rRNA-binding</keyword>
<comment type="caution">
    <text evidence="7">The sequence shown here is derived from an EMBL/GenBank/DDBJ whole genome shotgun (WGS) entry which is preliminary data.</text>
</comment>
<dbReference type="EMBL" id="BARU01027470">
    <property type="protein sequence ID" value="GAH74441.1"/>
    <property type="molecule type" value="Genomic_DNA"/>
</dbReference>
<keyword evidence="3" id="KW-0694">RNA-binding</keyword>
<dbReference type="GO" id="GO:0070181">
    <property type="term" value="F:small ribosomal subunit rRNA binding"/>
    <property type="evidence" value="ECO:0007669"/>
    <property type="project" value="TreeGrafter"/>
</dbReference>
<evidence type="ECO:0000256" key="2">
    <source>
        <dbReference type="ARBA" id="ARBA00022730"/>
    </source>
</evidence>
<reference evidence="7" key="1">
    <citation type="journal article" date="2014" name="Front. Microbiol.">
        <title>High frequency of phylogenetically diverse reductive dehalogenase-homologous genes in deep subseafloor sedimentary metagenomes.</title>
        <authorList>
            <person name="Kawai M."/>
            <person name="Futagami T."/>
            <person name="Toyoda A."/>
            <person name="Takaki Y."/>
            <person name="Nishi S."/>
            <person name="Hori S."/>
            <person name="Arai W."/>
            <person name="Tsubouchi T."/>
            <person name="Morono Y."/>
            <person name="Uchiyama I."/>
            <person name="Ito T."/>
            <person name="Fujiyama A."/>
            <person name="Inagaki F."/>
            <person name="Takami H."/>
        </authorList>
    </citation>
    <scope>NUCLEOTIDE SEQUENCE</scope>
    <source>
        <strain evidence="7">Expedition CK06-06</strain>
    </source>
</reference>
<dbReference type="HAMAP" id="MF_00500">
    <property type="entry name" value="Ribosomal_bS20"/>
    <property type="match status" value="1"/>
</dbReference>
<dbReference type="GO" id="GO:0003735">
    <property type="term" value="F:structural constituent of ribosome"/>
    <property type="evidence" value="ECO:0007669"/>
    <property type="project" value="InterPro"/>
</dbReference>
<dbReference type="GO" id="GO:0006412">
    <property type="term" value="P:translation"/>
    <property type="evidence" value="ECO:0007669"/>
    <property type="project" value="InterPro"/>
</dbReference>